<dbReference type="Gramene" id="OMERI02G13460.1">
    <property type="protein sequence ID" value="OMERI02G13460.1"/>
    <property type="gene ID" value="OMERI02G13460"/>
</dbReference>
<feature type="region of interest" description="Disordered" evidence="1">
    <location>
        <begin position="1"/>
        <end position="87"/>
    </location>
</feature>
<feature type="compositionally biased region" description="Basic and acidic residues" evidence="1">
    <location>
        <begin position="62"/>
        <end position="79"/>
    </location>
</feature>
<dbReference type="EnsemblPlants" id="OMERI02G13460.1">
    <property type="protein sequence ID" value="OMERI02G13460.1"/>
    <property type="gene ID" value="OMERI02G13460"/>
</dbReference>
<dbReference type="AlphaFoldDB" id="A0A0E0CJB0"/>
<evidence type="ECO:0000313" key="3">
    <source>
        <dbReference type="Proteomes" id="UP000008021"/>
    </source>
</evidence>
<reference evidence="2" key="1">
    <citation type="submission" date="2015-04" db="UniProtKB">
        <authorList>
            <consortium name="EnsemblPlants"/>
        </authorList>
    </citation>
    <scope>IDENTIFICATION</scope>
</reference>
<dbReference type="HOGENOM" id="CLU_2487183_0_0_1"/>
<feature type="compositionally biased region" description="Basic and acidic residues" evidence="1">
    <location>
        <begin position="9"/>
        <end position="19"/>
    </location>
</feature>
<sequence>MSAAASRSRRGDAERRDVPEGVTLVGNALEKEKSKLRGGGDPSRWSDEKSGRAGSGQAWDGAHGDPRHEQAVLRRREEGSFGDGRPC</sequence>
<proteinExistence type="predicted"/>
<evidence type="ECO:0000313" key="2">
    <source>
        <dbReference type="EnsemblPlants" id="OMERI02G13460.1"/>
    </source>
</evidence>
<keyword evidence="3" id="KW-1185">Reference proteome</keyword>
<dbReference type="Proteomes" id="UP000008021">
    <property type="component" value="Chromosome 2"/>
</dbReference>
<reference evidence="2" key="2">
    <citation type="submission" date="2018-05" db="EMBL/GenBank/DDBJ databases">
        <title>OmerRS3 (Oryza meridionalis Reference Sequence Version 3).</title>
        <authorList>
            <person name="Zhang J."/>
            <person name="Kudrna D."/>
            <person name="Lee S."/>
            <person name="Talag J."/>
            <person name="Welchert J."/>
            <person name="Wing R.A."/>
        </authorList>
    </citation>
    <scope>NUCLEOTIDE SEQUENCE [LARGE SCALE GENOMIC DNA]</scope>
    <source>
        <strain evidence="2">cv. OR44</strain>
    </source>
</reference>
<organism evidence="2">
    <name type="scientific">Oryza meridionalis</name>
    <dbReference type="NCBI Taxonomy" id="40149"/>
    <lineage>
        <taxon>Eukaryota</taxon>
        <taxon>Viridiplantae</taxon>
        <taxon>Streptophyta</taxon>
        <taxon>Embryophyta</taxon>
        <taxon>Tracheophyta</taxon>
        <taxon>Spermatophyta</taxon>
        <taxon>Magnoliopsida</taxon>
        <taxon>Liliopsida</taxon>
        <taxon>Poales</taxon>
        <taxon>Poaceae</taxon>
        <taxon>BOP clade</taxon>
        <taxon>Oryzoideae</taxon>
        <taxon>Oryzeae</taxon>
        <taxon>Oryzinae</taxon>
        <taxon>Oryza</taxon>
    </lineage>
</organism>
<accession>A0A0E0CJB0</accession>
<name>A0A0E0CJB0_9ORYZ</name>
<protein>
    <submittedName>
        <fullName evidence="2">Uncharacterized protein</fullName>
    </submittedName>
</protein>
<evidence type="ECO:0000256" key="1">
    <source>
        <dbReference type="SAM" id="MobiDB-lite"/>
    </source>
</evidence>